<feature type="compositionally biased region" description="Basic and acidic residues" evidence="1">
    <location>
        <begin position="60"/>
        <end position="69"/>
    </location>
</feature>
<accession>A0AAV4Q472</accession>
<keyword evidence="3" id="KW-1185">Reference proteome</keyword>
<dbReference type="AlphaFoldDB" id="A0AAV4Q472"/>
<dbReference type="Proteomes" id="UP001054945">
    <property type="component" value="Unassembled WGS sequence"/>
</dbReference>
<feature type="region of interest" description="Disordered" evidence="1">
    <location>
        <begin position="1"/>
        <end position="104"/>
    </location>
</feature>
<protein>
    <submittedName>
        <fullName evidence="2">Uncharacterized protein</fullName>
    </submittedName>
</protein>
<dbReference type="EMBL" id="BPLR01005640">
    <property type="protein sequence ID" value="GIY03901.1"/>
    <property type="molecule type" value="Genomic_DNA"/>
</dbReference>
<comment type="caution">
    <text evidence="2">The sequence shown here is derived from an EMBL/GenBank/DDBJ whole genome shotgun (WGS) entry which is preliminary data.</text>
</comment>
<evidence type="ECO:0000256" key="1">
    <source>
        <dbReference type="SAM" id="MobiDB-lite"/>
    </source>
</evidence>
<feature type="compositionally biased region" description="Low complexity" evidence="1">
    <location>
        <begin position="84"/>
        <end position="104"/>
    </location>
</feature>
<sequence>MDRRQRSLRKRNIPSSISVRQQAGPPLGHPPLQKTVSQSLHIDTYLLRETGKGKNKSNRKKTDVMDRRQRSLRKRNIPSSISVRQQAGPPLALPLQLQRLSRSR</sequence>
<name>A0AAV4Q472_CAEEX</name>
<evidence type="ECO:0000313" key="2">
    <source>
        <dbReference type="EMBL" id="GIY03901.1"/>
    </source>
</evidence>
<gene>
    <name evidence="2" type="ORF">CEXT_777291</name>
</gene>
<proteinExistence type="predicted"/>
<organism evidence="2 3">
    <name type="scientific">Caerostris extrusa</name>
    <name type="common">Bark spider</name>
    <name type="synonym">Caerostris bankana</name>
    <dbReference type="NCBI Taxonomy" id="172846"/>
    <lineage>
        <taxon>Eukaryota</taxon>
        <taxon>Metazoa</taxon>
        <taxon>Ecdysozoa</taxon>
        <taxon>Arthropoda</taxon>
        <taxon>Chelicerata</taxon>
        <taxon>Arachnida</taxon>
        <taxon>Araneae</taxon>
        <taxon>Araneomorphae</taxon>
        <taxon>Entelegynae</taxon>
        <taxon>Araneoidea</taxon>
        <taxon>Araneidae</taxon>
        <taxon>Caerostris</taxon>
    </lineage>
</organism>
<evidence type="ECO:0000313" key="3">
    <source>
        <dbReference type="Proteomes" id="UP001054945"/>
    </source>
</evidence>
<reference evidence="2 3" key="1">
    <citation type="submission" date="2021-06" db="EMBL/GenBank/DDBJ databases">
        <title>Caerostris extrusa draft genome.</title>
        <authorList>
            <person name="Kono N."/>
            <person name="Arakawa K."/>
        </authorList>
    </citation>
    <scope>NUCLEOTIDE SEQUENCE [LARGE SCALE GENOMIC DNA]</scope>
</reference>
<feature type="compositionally biased region" description="Basic residues" evidence="1">
    <location>
        <begin position="1"/>
        <end position="12"/>
    </location>
</feature>